<dbReference type="Proteomes" id="UP000242367">
    <property type="component" value="Unassembled WGS sequence"/>
</dbReference>
<dbReference type="PANTHER" id="PTHR30055">
    <property type="entry name" value="HTH-TYPE TRANSCRIPTIONAL REGULATOR RUTR"/>
    <property type="match status" value="1"/>
</dbReference>
<evidence type="ECO:0000313" key="5">
    <source>
        <dbReference type="Proteomes" id="UP000242367"/>
    </source>
</evidence>
<dbReference type="InterPro" id="IPR009057">
    <property type="entry name" value="Homeodomain-like_sf"/>
</dbReference>
<dbReference type="Pfam" id="PF00440">
    <property type="entry name" value="TetR_N"/>
    <property type="match status" value="1"/>
</dbReference>
<feature type="domain" description="HTH tetR-type" evidence="3">
    <location>
        <begin position="22"/>
        <end position="82"/>
    </location>
</feature>
<evidence type="ECO:0000256" key="1">
    <source>
        <dbReference type="ARBA" id="ARBA00023125"/>
    </source>
</evidence>
<dbReference type="Gene3D" id="1.10.357.10">
    <property type="entry name" value="Tetracycline Repressor, domain 2"/>
    <property type="match status" value="1"/>
</dbReference>
<dbReference type="GO" id="GO:0000976">
    <property type="term" value="F:transcription cis-regulatory region binding"/>
    <property type="evidence" value="ECO:0007669"/>
    <property type="project" value="TreeGrafter"/>
</dbReference>
<dbReference type="PANTHER" id="PTHR30055:SF231">
    <property type="entry name" value="TRANSCRIPTIONAL REGULATORY PROTEIN (PROBABLY DEOR-FAMILY)-RELATED"/>
    <property type="match status" value="1"/>
</dbReference>
<organism evidence="4 5">
    <name type="scientific">Actinomadura rubteroloni</name>
    <dbReference type="NCBI Taxonomy" id="1926885"/>
    <lineage>
        <taxon>Bacteria</taxon>
        <taxon>Bacillati</taxon>
        <taxon>Actinomycetota</taxon>
        <taxon>Actinomycetes</taxon>
        <taxon>Streptosporangiales</taxon>
        <taxon>Thermomonosporaceae</taxon>
        <taxon>Actinomadura</taxon>
    </lineage>
</organism>
<evidence type="ECO:0000256" key="2">
    <source>
        <dbReference type="PROSITE-ProRule" id="PRU00335"/>
    </source>
</evidence>
<dbReference type="EMBL" id="MTBP01000002">
    <property type="protein sequence ID" value="POM25277.1"/>
    <property type="molecule type" value="Genomic_DNA"/>
</dbReference>
<dbReference type="PRINTS" id="PR00455">
    <property type="entry name" value="HTHTETR"/>
</dbReference>
<gene>
    <name evidence="4" type="ORF">BTM25_39210</name>
</gene>
<dbReference type="InterPro" id="IPR001647">
    <property type="entry name" value="HTH_TetR"/>
</dbReference>
<dbReference type="InterPro" id="IPR050109">
    <property type="entry name" value="HTH-type_TetR-like_transc_reg"/>
</dbReference>
<keyword evidence="5" id="KW-1185">Reference proteome</keyword>
<accession>A0A2P4UJP1</accession>
<evidence type="ECO:0000313" key="4">
    <source>
        <dbReference type="EMBL" id="POM25277.1"/>
    </source>
</evidence>
<dbReference type="AlphaFoldDB" id="A0A2P4UJP1"/>
<dbReference type="SUPFAM" id="SSF46689">
    <property type="entry name" value="Homeodomain-like"/>
    <property type="match status" value="1"/>
</dbReference>
<keyword evidence="1 2" id="KW-0238">DNA-binding</keyword>
<proteinExistence type="predicted"/>
<protein>
    <submittedName>
        <fullName evidence="4">Bacterial regulatory protein, tetR family</fullName>
    </submittedName>
</protein>
<feature type="DNA-binding region" description="H-T-H motif" evidence="2">
    <location>
        <begin position="45"/>
        <end position="64"/>
    </location>
</feature>
<dbReference type="GO" id="GO:0003700">
    <property type="term" value="F:DNA-binding transcription factor activity"/>
    <property type="evidence" value="ECO:0007669"/>
    <property type="project" value="TreeGrafter"/>
</dbReference>
<sequence length="193" mass="20912">MGAHPLRYRPGMPRNRQDVDRDAKIAEIREAAVGLLRAGGYPALSHSAVAKELGLARTAVAWYFASKDDLFAAALADIYAADLGTPPADGDVMVRLRWAVERLTALQPLTHALHERARHSPAAAELEAALQNSLCTRLRALLAPHVAADRLDRVTTTVVVFVEGLLVQPRTTPDRLGLLEFLVTELIGTPGRS</sequence>
<dbReference type="PROSITE" id="PS50977">
    <property type="entry name" value="HTH_TETR_2"/>
    <property type="match status" value="1"/>
</dbReference>
<comment type="caution">
    <text evidence="4">The sequence shown here is derived from an EMBL/GenBank/DDBJ whole genome shotgun (WGS) entry which is preliminary data.</text>
</comment>
<evidence type="ECO:0000259" key="3">
    <source>
        <dbReference type="PROSITE" id="PS50977"/>
    </source>
</evidence>
<name>A0A2P4UJP1_9ACTN</name>
<reference evidence="4 5" key="1">
    <citation type="journal article" date="2017" name="Chemistry">
        <title>Isolation, Biosynthesis and Chemical Modifications of Rubterolones A-F: Rare Tropolone Alkaloids from Actinomadura sp. 5-2.</title>
        <authorList>
            <person name="Guo H."/>
            <person name="Benndorf R."/>
            <person name="Leichnitz D."/>
            <person name="Klassen J.L."/>
            <person name="Vollmers J."/>
            <person name="Gorls H."/>
            <person name="Steinacker M."/>
            <person name="Weigel C."/>
            <person name="Dahse H.M."/>
            <person name="Kaster A.K."/>
            <person name="de Beer Z.W."/>
            <person name="Poulsen M."/>
            <person name="Beemelmanns C."/>
        </authorList>
    </citation>
    <scope>NUCLEOTIDE SEQUENCE [LARGE SCALE GENOMIC DNA]</scope>
    <source>
        <strain evidence="4 5">5-2</strain>
    </source>
</reference>